<keyword evidence="6 15" id="KW-0347">Helicase</keyword>
<evidence type="ECO:0000256" key="14">
    <source>
        <dbReference type="ARBA" id="ARBA00048988"/>
    </source>
</evidence>
<dbReference type="InterPro" id="IPR000212">
    <property type="entry name" value="DNA_helicase_UvrD/REP"/>
</dbReference>
<comment type="subunit">
    <text evidence="15">Heterotrimer of RecB, RecC and RecD. All subunits contribute to DNA-binding. Interacts with RecA.</text>
</comment>
<keyword evidence="5 15" id="KW-0378">Hydrolase</keyword>
<evidence type="ECO:0000256" key="12">
    <source>
        <dbReference type="ARBA" id="ARBA00023235"/>
    </source>
</evidence>
<evidence type="ECO:0000256" key="7">
    <source>
        <dbReference type="ARBA" id="ARBA00022839"/>
    </source>
</evidence>
<feature type="domain" description="UvrD-like helicase C-terminal" evidence="18">
    <location>
        <begin position="483"/>
        <end position="749"/>
    </location>
</feature>
<evidence type="ECO:0000256" key="16">
    <source>
        <dbReference type="PROSITE-ProRule" id="PRU00560"/>
    </source>
</evidence>
<dbReference type="InterPro" id="IPR004586">
    <property type="entry name" value="RecB"/>
</dbReference>
<feature type="binding site" evidence="15">
    <location>
        <position position="977"/>
    </location>
    <ligand>
        <name>Mg(2+)</name>
        <dbReference type="ChEBI" id="CHEBI:18420"/>
    </ligand>
</feature>
<evidence type="ECO:0000256" key="15">
    <source>
        <dbReference type="HAMAP-Rule" id="MF_01485"/>
    </source>
</evidence>
<dbReference type="EC" id="5.6.2.4" evidence="15"/>
<dbReference type="PANTHER" id="PTHR11070">
    <property type="entry name" value="UVRD / RECB / PCRA DNA HELICASE FAMILY MEMBER"/>
    <property type="match status" value="1"/>
</dbReference>
<evidence type="ECO:0000256" key="6">
    <source>
        <dbReference type="ARBA" id="ARBA00022806"/>
    </source>
</evidence>
<comment type="catalytic activity">
    <reaction evidence="14 15">
        <text>ATP + H2O = ADP + phosphate + H(+)</text>
        <dbReference type="Rhea" id="RHEA:13065"/>
        <dbReference type="ChEBI" id="CHEBI:15377"/>
        <dbReference type="ChEBI" id="CHEBI:15378"/>
        <dbReference type="ChEBI" id="CHEBI:30616"/>
        <dbReference type="ChEBI" id="CHEBI:43474"/>
        <dbReference type="ChEBI" id="CHEBI:456216"/>
        <dbReference type="EC" id="5.6.2.4"/>
    </reaction>
</comment>
<feature type="binding site" evidence="15">
    <location>
        <position position="1091"/>
    </location>
    <ligand>
        <name>Mg(2+)</name>
        <dbReference type="ChEBI" id="CHEBI:18420"/>
    </ligand>
</feature>
<dbReference type="EC" id="3.1.11.5" evidence="15"/>
<evidence type="ECO:0000256" key="4">
    <source>
        <dbReference type="ARBA" id="ARBA00022763"/>
    </source>
</evidence>
<dbReference type="EMBL" id="JBHTJN010000008">
    <property type="protein sequence ID" value="MFD0965786.1"/>
    <property type="molecule type" value="Genomic_DNA"/>
</dbReference>
<dbReference type="PROSITE" id="PS51198">
    <property type="entry name" value="UVRD_HELICASE_ATP_BIND"/>
    <property type="match status" value="1"/>
</dbReference>
<evidence type="ECO:0000259" key="18">
    <source>
        <dbReference type="PROSITE" id="PS51217"/>
    </source>
</evidence>
<keyword evidence="7 15" id="KW-0269">Exonuclease</keyword>
<name>A0ABW3I7I4_9PAST</name>
<dbReference type="InterPro" id="IPR011335">
    <property type="entry name" value="Restrct_endonuc-II-like"/>
</dbReference>
<comment type="domain">
    <text evidence="15">The C-terminal domain has nuclease activity and interacts with RecD. It interacts with RecA, facilitating its loading onto ssDNA.</text>
</comment>
<keyword evidence="11 15" id="KW-0234">DNA repair</keyword>
<evidence type="ECO:0000256" key="10">
    <source>
        <dbReference type="ARBA" id="ARBA00023125"/>
    </source>
</evidence>
<evidence type="ECO:0000256" key="3">
    <source>
        <dbReference type="ARBA" id="ARBA00022741"/>
    </source>
</evidence>
<dbReference type="SUPFAM" id="SSF52980">
    <property type="entry name" value="Restriction endonuclease-like"/>
    <property type="match status" value="1"/>
</dbReference>
<keyword evidence="10 15" id="KW-0238">DNA-binding</keyword>
<evidence type="ECO:0000259" key="17">
    <source>
        <dbReference type="PROSITE" id="PS51198"/>
    </source>
</evidence>
<keyword evidence="3 15" id="KW-0547">Nucleotide-binding</keyword>
<accession>A0ABW3I7I4</accession>
<dbReference type="Gene3D" id="3.40.50.300">
    <property type="entry name" value="P-loop containing nucleotide triphosphate hydrolases"/>
    <property type="match status" value="2"/>
</dbReference>
<dbReference type="NCBIfam" id="TIGR00609">
    <property type="entry name" value="recB"/>
    <property type="match status" value="1"/>
</dbReference>
<gene>
    <name evidence="15 19" type="primary">recB</name>
    <name evidence="19" type="ORF">ACFQ02_02810</name>
</gene>
<dbReference type="PANTHER" id="PTHR11070:SF23">
    <property type="entry name" value="RECBCD ENZYME SUBUNIT RECB"/>
    <property type="match status" value="1"/>
</dbReference>
<keyword evidence="1 15" id="KW-0540">Nuclease</keyword>
<comment type="miscellaneous">
    <text evidence="15">In the RecBCD complex, RecB has a slow 3'-5' helicase, an exonuclease activity and loads RecA onto ssDNA, RecD has a fast 5'-3' helicase activity, while RecC stimulates the ATPase and processivity of the RecB helicase and contributes to recognition of the Chi site.</text>
</comment>
<dbReference type="InterPro" id="IPR038726">
    <property type="entry name" value="PDDEXK_AddAB-type"/>
</dbReference>
<keyword evidence="4 15" id="KW-0227">DNA damage</keyword>
<comment type="catalytic activity">
    <reaction evidence="13 15">
        <text>Couples ATP hydrolysis with the unwinding of duplex DNA by translocating in the 3'-5' direction.</text>
        <dbReference type="EC" id="5.6.2.4"/>
    </reaction>
</comment>
<dbReference type="RefSeq" id="WP_380819043.1">
    <property type="nucleotide sequence ID" value="NZ_JBHTJN010000008.1"/>
</dbReference>
<keyword evidence="20" id="KW-1185">Reference proteome</keyword>
<comment type="cofactor">
    <cofactor evidence="15">
        <name>Mg(2+)</name>
        <dbReference type="ChEBI" id="CHEBI:18420"/>
    </cofactor>
    <text evidence="15">Binds 1 Mg(2+) ion per subunit.</text>
</comment>
<sequence length="1195" mass="140322">MKKAEPLNPITIPLNTFNLIEASAGTGKTHTIASLYIRLLLQAGQQNFPHPLSVEQILVVTFTEAATQELRKRIRERIYDTIQHLKTYQREKNKSFFKNDSFLIELVDYIPDIKQAINRLILAEQNMDLAAIYTIHGFCHRMLMQYAFYSSTHFDLELITNESILLERVANEFWRDNFYSQSVYVADFVCRSLETPKQLIQKIYKYISSEKLIPFTQKEELLKLSLQQYLHYLDSESRSILDFKKQWLQKESQLKIFLEKNKEHIKGTSYKALLNTKEITEWANSFQLKLPKRLIEHFTRSAIEKKIKKGGNQISHFLFDYAEKLHEKESSFPIKLKEDILLYHCIVAIKQKLIEYKNDHKQKGFNDLLRLVRESLYNRKGETLAQLISCQYPFAMIDEFQDTDAQQYDIFSKIYIEKTQIDKGFIIIGDPKQSIYKFRGADIFTYLKAAKQAEQHFTLVNNWRSSEQLIDCVNALFDFQQPPPFLFDQIKFSSVKAGQKKLPFILNNEIEPACRIYLSEKNSKEDLAKSCAMSIYQWLKSAVQKQAIINNEILQAKNIAVLVRNIYEADLIRNELQELGIPSVYLSDKGNVFNSQTAQDLILVLTACLNPFNERNILNAISTALFCRDCANIYNTKQNETYWEETVARFINYRYIWQQQGILVMLHQLLFTEKLSETLLSLPKGERIITDFLHLSELLQQASITNENEAGLLHWFKTKIKSVDQFDENIRLESERELVKIVTIHKSKGLAYDIVWLPFIGISSKEKIDDIATYYSEQAESILWDIDKQNNELVQKEKRAEEMRLLYVALTRAKYQIVLGLPKYFDNTTWNSLLYALTQGNHSEETTIEVEKLILSWQNKIGNNQIVFGKTDNLTSIKITQSKDNISNLELLPATFTNTIEHNWMVTSFTNIVHKHEQYKYRTNTQDIISDKVLFDEAKDYDIEQEVNQNIVTENFYPLNYSPFDLPCGAKIGTELHYLFEKIDFTHSIDKKDIMQICHRLQLDESWIPMLAQWLNTILDTPLTSSETEIKLNQITAKNCIKEMPFYLKLKHKFDVKKFNEILNEHHHLPSEKLNNEGIDKIQGMLRGFIDLVIRHNGRYYLIDYKSNFLGKGEEYYSDARIKQAMIKHHYDWQYLFYSLALHRYLTQRDSNYQYEKNFGGVIYLFLRGMNGINNNGIYFDKPHHHLIEKLEDLF</sequence>
<dbReference type="Gene3D" id="1.10.3170.10">
    <property type="entry name" value="Recbcd, chain B, domain 2"/>
    <property type="match status" value="1"/>
</dbReference>
<feature type="binding site" evidence="16">
    <location>
        <begin position="22"/>
        <end position="29"/>
    </location>
    <ligand>
        <name>ATP</name>
        <dbReference type="ChEBI" id="CHEBI:30616"/>
    </ligand>
</feature>
<keyword evidence="2 15" id="KW-0479">Metal-binding</keyword>
<comment type="domain">
    <text evidence="15">The N-terminal DNA-binding domain is a ssDNA-dependent ATPase and has ATP-dependent 3'-5' helicase function. This domain interacts with RecC.</text>
</comment>
<dbReference type="PROSITE" id="PS51217">
    <property type="entry name" value="UVRD_HELICASE_CTER"/>
    <property type="match status" value="1"/>
</dbReference>
<dbReference type="Pfam" id="PF12705">
    <property type="entry name" value="PDDEXK_1"/>
    <property type="match status" value="1"/>
</dbReference>
<keyword evidence="12 15" id="KW-0413">Isomerase</keyword>
<evidence type="ECO:0000256" key="13">
    <source>
        <dbReference type="ARBA" id="ARBA00034617"/>
    </source>
</evidence>
<dbReference type="SUPFAM" id="SSF52540">
    <property type="entry name" value="P-loop containing nucleoside triphosphate hydrolases"/>
    <property type="match status" value="1"/>
</dbReference>
<comment type="caution">
    <text evidence="19">The sequence shown here is derived from an EMBL/GenBank/DDBJ whole genome shotgun (WGS) entry which is preliminary data.</text>
</comment>
<feature type="domain" description="UvrD-like helicase ATP-binding" evidence="17">
    <location>
        <begin position="1"/>
        <end position="466"/>
    </location>
</feature>
<dbReference type="Pfam" id="PF00580">
    <property type="entry name" value="UvrD-helicase"/>
    <property type="match status" value="1"/>
</dbReference>
<dbReference type="GO" id="GO:0008854">
    <property type="term" value="F:exodeoxyribonuclease V activity"/>
    <property type="evidence" value="ECO:0007669"/>
    <property type="project" value="UniProtKB-EC"/>
</dbReference>
<evidence type="ECO:0000313" key="19">
    <source>
        <dbReference type="EMBL" id="MFD0965786.1"/>
    </source>
</evidence>
<dbReference type="InterPro" id="IPR014017">
    <property type="entry name" value="DNA_helicase_UvrD-like_C"/>
</dbReference>
<evidence type="ECO:0000256" key="1">
    <source>
        <dbReference type="ARBA" id="ARBA00022722"/>
    </source>
</evidence>
<dbReference type="Pfam" id="PF13361">
    <property type="entry name" value="UvrD_C"/>
    <property type="match status" value="2"/>
</dbReference>
<evidence type="ECO:0000256" key="9">
    <source>
        <dbReference type="ARBA" id="ARBA00022842"/>
    </source>
</evidence>
<dbReference type="Gene3D" id="3.90.320.10">
    <property type="match status" value="1"/>
</dbReference>
<dbReference type="HAMAP" id="MF_01485">
    <property type="entry name" value="RecB"/>
    <property type="match status" value="1"/>
</dbReference>
<comment type="function">
    <text evidence="15">A helicase/nuclease that prepares dsDNA breaks (DSB) for recombinational DNA repair. Binds to DSBs and unwinds DNA via a highly rapid and processive ATP-dependent bidirectional helicase activity. Unwinds dsDNA until it encounters a Chi (crossover hotspot instigator) sequence from the 3' direction. Cuts ssDNA a few nucleotides 3' to the Chi site. The properties and activities of the enzyme are changed at Chi. The Chi-altered holoenzyme produces a long 3'-ssDNA overhang and facilitates RecA-binding to the ssDNA for homologous DNA recombination and repair. Holoenzyme degrades any linearized DNA that is unable to undergo homologous recombination. In the holoenzyme this subunit contributes ATPase, 3'-5' helicase, exonuclease activity and loads RecA onto ssDNA.</text>
</comment>
<evidence type="ECO:0000256" key="2">
    <source>
        <dbReference type="ARBA" id="ARBA00022723"/>
    </source>
</evidence>
<dbReference type="InterPro" id="IPR011604">
    <property type="entry name" value="PDDEXK-like_dom_sf"/>
</dbReference>
<organism evidence="19 20">
    <name type="scientific">Seminibacterium arietis</name>
    <dbReference type="NCBI Taxonomy" id="1173502"/>
    <lineage>
        <taxon>Bacteria</taxon>
        <taxon>Pseudomonadati</taxon>
        <taxon>Pseudomonadota</taxon>
        <taxon>Gammaproteobacteria</taxon>
        <taxon>Pasteurellales</taxon>
        <taxon>Pasteurellaceae</taxon>
        <taxon>Seminibacterium</taxon>
    </lineage>
</organism>
<dbReference type="CDD" id="cd22352">
    <property type="entry name" value="RecB_C-like"/>
    <property type="match status" value="1"/>
</dbReference>
<dbReference type="Proteomes" id="UP001596996">
    <property type="component" value="Unassembled WGS sequence"/>
</dbReference>
<protein>
    <recommendedName>
        <fullName evidence="15">RecBCD enzyme subunit RecB</fullName>
        <ecNumber evidence="15">3.1.11.5</ecNumber>
        <ecNumber evidence="15">5.6.2.4</ecNumber>
    </recommendedName>
    <alternativeName>
        <fullName evidence="15">DNA 3'-5' helicase subunit RecB</fullName>
    </alternativeName>
    <alternativeName>
        <fullName evidence="15">Exonuclease V subunit RecB</fullName>
        <shortName evidence="15">ExoV subunit RecB</shortName>
    </alternativeName>
    <alternativeName>
        <fullName evidence="15">Helicase/nuclease RecBCD subunit RecB</fullName>
    </alternativeName>
</protein>
<reference evidence="20" key="1">
    <citation type="journal article" date="2019" name="Int. J. Syst. Evol. Microbiol.">
        <title>The Global Catalogue of Microorganisms (GCM) 10K type strain sequencing project: providing services to taxonomists for standard genome sequencing and annotation.</title>
        <authorList>
            <consortium name="The Broad Institute Genomics Platform"/>
            <consortium name="The Broad Institute Genome Sequencing Center for Infectious Disease"/>
            <person name="Wu L."/>
            <person name="Ma J."/>
        </authorList>
    </citation>
    <scope>NUCLEOTIDE SEQUENCE [LARGE SCALE GENOMIC DNA]</scope>
    <source>
        <strain evidence="20">CCUG 61707</strain>
    </source>
</reference>
<evidence type="ECO:0000256" key="8">
    <source>
        <dbReference type="ARBA" id="ARBA00022840"/>
    </source>
</evidence>
<dbReference type="Gene3D" id="1.10.486.10">
    <property type="entry name" value="PCRA, domain 4"/>
    <property type="match status" value="1"/>
</dbReference>
<dbReference type="InterPro" id="IPR027417">
    <property type="entry name" value="P-loop_NTPase"/>
</dbReference>
<evidence type="ECO:0000256" key="11">
    <source>
        <dbReference type="ARBA" id="ARBA00023204"/>
    </source>
</evidence>
<feature type="binding site" evidence="15">
    <location>
        <position position="1104"/>
    </location>
    <ligand>
        <name>Mg(2+)</name>
        <dbReference type="ChEBI" id="CHEBI:18420"/>
    </ligand>
</feature>
<evidence type="ECO:0000313" key="20">
    <source>
        <dbReference type="Proteomes" id="UP001596996"/>
    </source>
</evidence>
<feature type="region of interest" description="DNA-binding and helicase activity, interacts with RecC" evidence="15">
    <location>
        <begin position="1"/>
        <end position="871"/>
    </location>
</feature>
<comment type="similarity">
    <text evidence="15">Belongs to the helicase family. UvrD subfamily.</text>
</comment>
<feature type="active site" description="For nuclease activity" evidence="15">
    <location>
        <position position="1104"/>
    </location>
</feature>
<feature type="region of interest" description="Nuclease activity, interacts with RecD and RecA" evidence="15">
    <location>
        <begin position="903"/>
        <end position="1195"/>
    </location>
</feature>
<keyword evidence="9 15" id="KW-0460">Magnesium</keyword>
<comment type="catalytic activity">
    <reaction evidence="15">
        <text>Exonucleolytic cleavage (in the presence of ATP) in either 5'- to 3'- or 3'- to 5'-direction to yield 5'-phosphooligonucleotides.</text>
        <dbReference type="EC" id="3.1.11.5"/>
    </reaction>
</comment>
<dbReference type="InterPro" id="IPR014016">
    <property type="entry name" value="UvrD-like_ATP-bd"/>
</dbReference>
<evidence type="ECO:0000256" key="5">
    <source>
        <dbReference type="ARBA" id="ARBA00022801"/>
    </source>
</evidence>
<proteinExistence type="inferred from homology"/>
<keyword evidence="8 15" id="KW-0067">ATP-binding</keyword>